<evidence type="ECO:0000313" key="1">
    <source>
        <dbReference type="EMBL" id="SFJ59818.1"/>
    </source>
</evidence>
<sequence>MNYILSSLINSWVGLTGYKKNLEDVPWLAGPFGENGHIGKEFYKEFAEKKELGCIERQPNGLVVDFTSVLGDDDSNKDRLQERVKHFYENTSDYKLDVWSEWYHPVKYFAHVLIRTVSSGIDQLNIPLSPLETSRGMSNEVIGLIDKEENQVMACWLRKTVLTQKVVYAGFYSIVKISDKPFIRVVFPLPKGSATVLLRVEVQEDGSVKLISDGKKPGGAGYYRVKVMSNDKIRYKFIPLKELIHVYTDENNVLRTDHVFWYWGMKFLQLHYKMEVVSSK</sequence>
<proteinExistence type="predicted"/>
<dbReference type="EMBL" id="FORU01000011">
    <property type="protein sequence ID" value="SFJ59818.1"/>
    <property type="molecule type" value="Genomic_DNA"/>
</dbReference>
<accession>A0A1I3SLY2</accession>
<name>A0A1I3SLY2_9FLAO</name>
<dbReference type="RefSeq" id="WP_090679665.1">
    <property type="nucleotide sequence ID" value="NZ_FORU01000011.1"/>
</dbReference>
<dbReference type="Proteomes" id="UP000243887">
    <property type="component" value="Unassembled WGS sequence"/>
</dbReference>
<dbReference type="OrthoDB" id="3678706at2"/>
<dbReference type="AlphaFoldDB" id="A0A1I3SLY2"/>
<evidence type="ECO:0000313" key="2">
    <source>
        <dbReference type="Proteomes" id="UP000243887"/>
    </source>
</evidence>
<dbReference type="STRING" id="1150112.SAMN04487893_1116"/>
<gene>
    <name evidence="1" type="ORF">SAMN04487893_1116</name>
</gene>
<organism evidence="1 2">
    <name type="scientific">Myroides guanonis</name>
    <dbReference type="NCBI Taxonomy" id="1150112"/>
    <lineage>
        <taxon>Bacteria</taxon>
        <taxon>Pseudomonadati</taxon>
        <taxon>Bacteroidota</taxon>
        <taxon>Flavobacteriia</taxon>
        <taxon>Flavobacteriales</taxon>
        <taxon>Flavobacteriaceae</taxon>
        <taxon>Myroides</taxon>
    </lineage>
</organism>
<keyword evidence="2" id="KW-1185">Reference proteome</keyword>
<reference evidence="2" key="1">
    <citation type="submission" date="2016-10" db="EMBL/GenBank/DDBJ databases">
        <authorList>
            <person name="Varghese N."/>
            <person name="Submissions S."/>
        </authorList>
    </citation>
    <scope>NUCLEOTIDE SEQUENCE [LARGE SCALE GENOMIC DNA]</scope>
    <source>
        <strain evidence="2">DSM 26542</strain>
    </source>
</reference>
<protein>
    <submittedName>
        <fullName evidence="1">Uncharacterized protein</fullName>
    </submittedName>
</protein>